<evidence type="ECO:0000256" key="4">
    <source>
        <dbReference type="PROSITE-ProRule" id="PRU00433"/>
    </source>
</evidence>
<sequence length="137" mass="14521">MRSVFGKLQLAVLVVGAVSAVPGLAQDAERGAQIYRHHCATCHGLDATGNGPMASVLVIQPKDLTALLDDQGVFPTERVVFRIDGRDPLVSHGSPMPVYGPYFEGRDVAIKTPAGQPVLTSEPIADLVAYLETLQGN</sequence>
<keyword evidence="2 4" id="KW-0479">Metal-binding</keyword>
<reference evidence="8" key="1">
    <citation type="submission" date="2015-12" db="EMBL/GenBank/DDBJ databases">
        <authorList>
            <person name="Zhang G."/>
            <person name="Stingl U."/>
        </authorList>
    </citation>
    <scope>NUCLEOTIDE SEQUENCE [LARGE SCALE GENOMIC DNA]</scope>
    <source>
        <strain evidence="8">ZGT118</strain>
    </source>
</reference>
<proteinExistence type="predicted"/>
<keyword evidence="5" id="KW-0732">Signal</keyword>
<dbReference type="SUPFAM" id="SSF46626">
    <property type="entry name" value="Cytochrome c"/>
    <property type="match status" value="1"/>
</dbReference>
<evidence type="ECO:0000256" key="5">
    <source>
        <dbReference type="SAM" id="SignalP"/>
    </source>
</evidence>
<gene>
    <name evidence="7" type="ORF">AVO45_10575</name>
</gene>
<accession>A0A0X3TR45</accession>
<keyword evidence="1 4" id="KW-0349">Heme</keyword>
<organism evidence="7 8">
    <name type="scientific">Ruegeria marisrubri</name>
    <dbReference type="NCBI Taxonomy" id="1685379"/>
    <lineage>
        <taxon>Bacteria</taxon>
        <taxon>Pseudomonadati</taxon>
        <taxon>Pseudomonadota</taxon>
        <taxon>Alphaproteobacteria</taxon>
        <taxon>Rhodobacterales</taxon>
        <taxon>Roseobacteraceae</taxon>
        <taxon>Ruegeria</taxon>
    </lineage>
</organism>
<dbReference type="STRING" id="1685379.AVO45_10575"/>
<dbReference type="GO" id="GO:0020037">
    <property type="term" value="F:heme binding"/>
    <property type="evidence" value="ECO:0007669"/>
    <property type="project" value="InterPro"/>
</dbReference>
<dbReference type="EMBL" id="LQBQ01000034">
    <property type="protein sequence ID" value="KUJ76926.1"/>
    <property type="molecule type" value="Genomic_DNA"/>
</dbReference>
<dbReference type="OrthoDB" id="335174at2"/>
<dbReference type="InterPro" id="IPR009056">
    <property type="entry name" value="Cyt_c-like_dom"/>
</dbReference>
<dbReference type="PROSITE" id="PS51007">
    <property type="entry name" value="CYTC"/>
    <property type="match status" value="1"/>
</dbReference>
<feature type="signal peptide" evidence="5">
    <location>
        <begin position="1"/>
        <end position="25"/>
    </location>
</feature>
<name>A0A0X3TR45_9RHOB</name>
<keyword evidence="3 4" id="KW-0408">Iron</keyword>
<evidence type="ECO:0000256" key="1">
    <source>
        <dbReference type="ARBA" id="ARBA00022617"/>
    </source>
</evidence>
<dbReference type="Pfam" id="PF00034">
    <property type="entry name" value="Cytochrom_C"/>
    <property type="match status" value="1"/>
</dbReference>
<evidence type="ECO:0000259" key="6">
    <source>
        <dbReference type="PROSITE" id="PS51007"/>
    </source>
</evidence>
<evidence type="ECO:0000313" key="8">
    <source>
        <dbReference type="Proteomes" id="UP000053791"/>
    </source>
</evidence>
<feature type="domain" description="Cytochrome c" evidence="6">
    <location>
        <begin position="26"/>
        <end position="135"/>
    </location>
</feature>
<dbReference type="Proteomes" id="UP000053791">
    <property type="component" value="Unassembled WGS sequence"/>
</dbReference>
<dbReference type="GO" id="GO:0009055">
    <property type="term" value="F:electron transfer activity"/>
    <property type="evidence" value="ECO:0007669"/>
    <property type="project" value="InterPro"/>
</dbReference>
<feature type="chain" id="PRO_5007054285" evidence="5">
    <location>
        <begin position="26"/>
        <end position="137"/>
    </location>
</feature>
<comment type="caution">
    <text evidence="7">The sequence shown here is derived from an EMBL/GenBank/DDBJ whole genome shotgun (WGS) entry which is preliminary data.</text>
</comment>
<keyword evidence="8" id="KW-1185">Reference proteome</keyword>
<evidence type="ECO:0000313" key="7">
    <source>
        <dbReference type="EMBL" id="KUJ76926.1"/>
    </source>
</evidence>
<dbReference type="Gene3D" id="1.10.760.10">
    <property type="entry name" value="Cytochrome c-like domain"/>
    <property type="match status" value="1"/>
</dbReference>
<dbReference type="GO" id="GO:0046872">
    <property type="term" value="F:metal ion binding"/>
    <property type="evidence" value="ECO:0007669"/>
    <property type="project" value="UniProtKB-KW"/>
</dbReference>
<evidence type="ECO:0000256" key="3">
    <source>
        <dbReference type="ARBA" id="ARBA00023004"/>
    </source>
</evidence>
<dbReference type="InterPro" id="IPR036909">
    <property type="entry name" value="Cyt_c-like_dom_sf"/>
</dbReference>
<evidence type="ECO:0000256" key="2">
    <source>
        <dbReference type="ARBA" id="ARBA00022723"/>
    </source>
</evidence>
<dbReference type="AlphaFoldDB" id="A0A0X3TR45"/>
<protein>
    <submittedName>
        <fullName evidence="7">Cytochrome C</fullName>
    </submittedName>
</protein>
<dbReference type="RefSeq" id="WP_068347821.1">
    <property type="nucleotide sequence ID" value="NZ_LQBQ01000034.1"/>
</dbReference>